<dbReference type="EMBL" id="JAUIZM010000008">
    <property type="protein sequence ID" value="KAK1370133.1"/>
    <property type="molecule type" value="Genomic_DNA"/>
</dbReference>
<reference evidence="1" key="2">
    <citation type="submission" date="2023-05" db="EMBL/GenBank/DDBJ databases">
        <authorList>
            <person name="Schelkunov M.I."/>
        </authorList>
    </citation>
    <scope>NUCLEOTIDE SEQUENCE</scope>
    <source>
        <strain evidence="1">Hsosn_3</strain>
        <tissue evidence="1">Leaf</tissue>
    </source>
</reference>
<dbReference type="AlphaFoldDB" id="A0AAD8HNU2"/>
<name>A0AAD8HNU2_9APIA</name>
<evidence type="ECO:0000313" key="2">
    <source>
        <dbReference type="Proteomes" id="UP001237642"/>
    </source>
</evidence>
<sequence length="184" mass="20261">MQEWNQLMTQVNNTAVCGGNTKAPPREKPAMFAFCLKLHGMEIEINIGGWANVPAFSLQFFSGCRLIAKDFGCGLALVKHGRPVSYERVAASLGDCKRKMIDAFAYQKLSAYLHDSPDAFTPLRCSASAGPIGFGADLAMLWMNWYQPNVSALFLDKVIDELVEAKENCSGSLSSSKLKYHTTR</sequence>
<accession>A0AAD8HNU2</accession>
<dbReference type="Proteomes" id="UP001237642">
    <property type="component" value="Unassembled WGS sequence"/>
</dbReference>
<proteinExistence type="predicted"/>
<gene>
    <name evidence="1" type="ORF">POM88_036225</name>
</gene>
<organism evidence="1 2">
    <name type="scientific">Heracleum sosnowskyi</name>
    <dbReference type="NCBI Taxonomy" id="360622"/>
    <lineage>
        <taxon>Eukaryota</taxon>
        <taxon>Viridiplantae</taxon>
        <taxon>Streptophyta</taxon>
        <taxon>Embryophyta</taxon>
        <taxon>Tracheophyta</taxon>
        <taxon>Spermatophyta</taxon>
        <taxon>Magnoliopsida</taxon>
        <taxon>eudicotyledons</taxon>
        <taxon>Gunneridae</taxon>
        <taxon>Pentapetalae</taxon>
        <taxon>asterids</taxon>
        <taxon>campanulids</taxon>
        <taxon>Apiales</taxon>
        <taxon>Apiaceae</taxon>
        <taxon>Apioideae</taxon>
        <taxon>apioid superclade</taxon>
        <taxon>Tordylieae</taxon>
        <taxon>Tordyliinae</taxon>
        <taxon>Heracleum</taxon>
    </lineage>
</organism>
<evidence type="ECO:0000313" key="1">
    <source>
        <dbReference type="EMBL" id="KAK1370133.1"/>
    </source>
</evidence>
<comment type="caution">
    <text evidence="1">The sequence shown here is derived from an EMBL/GenBank/DDBJ whole genome shotgun (WGS) entry which is preliminary data.</text>
</comment>
<protein>
    <submittedName>
        <fullName evidence="1">Uncharacterized protein</fullName>
    </submittedName>
</protein>
<reference evidence="1" key="1">
    <citation type="submission" date="2023-02" db="EMBL/GenBank/DDBJ databases">
        <title>Genome of toxic invasive species Heracleum sosnowskyi carries increased number of genes despite the absence of recent whole-genome duplications.</title>
        <authorList>
            <person name="Schelkunov M."/>
            <person name="Shtratnikova V."/>
            <person name="Makarenko M."/>
            <person name="Klepikova A."/>
            <person name="Omelchenko D."/>
            <person name="Novikova G."/>
            <person name="Obukhova E."/>
            <person name="Bogdanov V."/>
            <person name="Penin A."/>
            <person name="Logacheva M."/>
        </authorList>
    </citation>
    <scope>NUCLEOTIDE SEQUENCE</scope>
    <source>
        <strain evidence="1">Hsosn_3</strain>
        <tissue evidence="1">Leaf</tissue>
    </source>
</reference>
<keyword evidence="2" id="KW-1185">Reference proteome</keyword>